<evidence type="ECO:0000256" key="5">
    <source>
        <dbReference type="ARBA" id="ARBA00022496"/>
    </source>
</evidence>
<organism evidence="19">
    <name type="scientific">uncultured Dysgonomonas sp</name>
    <dbReference type="NCBI Taxonomy" id="206096"/>
    <lineage>
        <taxon>Bacteria</taxon>
        <taxon>Pseudomonadati</taxon>
        <taxon>Bacteroidota</taxon>
        <taxon>Bacteroidia</taxon>
        <taxon>Bacteroidales</taxon>
        <taxon>Dysgonomonadaceae</taxon>
        <taxon>Dysgonomonas</taxon>
        <taxon>environmental samples</taxon>
    </lineage>
</organism>
<dbReference type="PANTHER" id="PTHR32552">
    <property type="entry name" value="FERRICHROME IRON RECEPTOR-RELATED"/>
    <property type="match status" value="1"/>
</dbReference>
<dbReference type="InterPro" id="IPR013784">
    <property type="entry name" value="Carb-bd-like_fold"/>
</dbReference>
<keyword evidence="5" id="KW-0410">Iron transport</keyword>
<accession>A0A212JKZ0</accession>
<keyword evidence="3 14" id="KW-0813">Transport</keyword>
<dbReference type="InterPro" id="IPR012910">
    <property type="entry name" value="Plug_dom"/>
</dbReference>
<name>A0A212JKZ0_9BACT</name>
<evidence type="ECO:0000256" key="14">
    <source>
        <dbReference type="PROSITE-ProRule" id="PRU01360"/>
    </source>
</evidence>
<dbReference type="GO" id="GO:0015344">
    <property type="term" value="F:siderophore uptake transmembrane transporter activity"/>
    <property type="evidence" value="ECO:0007669"/>
    <property type="project" value="TreeGrafter"/>
</dbReference>
<reference evidence="19" key="1">
    <citation type="submission" date="2016-04" db="EMBL/GenBank/DDBJ databases">
        <authorList>
            <person name="Evans L.H."/>
            <person name="Alamgir A."/>
            <person name="Owens N."/>
            <person name="Weber N.D."/>
            <person name="Virtaneva K."/>
            <person name="Barbian K."/>
            <person name="Babar A."/>
            <person name="Rosenke K."/>
        </authorList>
    </citation>
    <scope>NUCLEOTIDE SEQUENCE</scope>
    <source>
        <strain evidence="19">86-2</strain>
    </source>
</reference>
<evidence type="ECO:0000259" key="17">
    <source>
        <dbReference type="Pfam" id="PF00593"/>
    </source>
</evidence>
<dbReference type="SUPFAM" id="SSF49452">
    <property type="entry name" value="Starch-binding domain-like"/>
    <property type="match status" value="1"/>
</dbReference>
<dbReference type="InterPro" id="IPR037066">
    <property type="entry name" value="Plug_dom_sf"/>
</dbReference>
<evidence type="ECO:0000256" key="9">
    <source>
        <dbReference type="ARBA" id="ARBA00023065"/>
    </source>
</evidence>
<dbReference type="SUPFAM" id="SSF56935">
    <property type="entry name" value="Porins"/>
    <property type="match status" value="1"/>
</dbReference>
<evidence type="ECO:0000256" key="10">
    <source>
        <dbReference type="ARBA" id="ARBA00023077"/>
    </source>
</evidence>
<evidence type="ECO:0000256" key="3">
    <source>
        <dbReference type="ARBA" id="ARBA00022448"/>
    </source>
</evidence>
<evidence type="ECO:0000256" key="4">
    <source>
        <dbReference type="ARBA" id="ARBA00022452"/>
    </source>
</evidence>
<dbReference type="Gene3D" id="2.40.170.20">
    <property type="entry name" value="TonB-dependent receptor, beta-barrel domain"/>
    <property type="match status" value="1"/>
</dbReference>
<evidence type="ECO:0000256" key="11">
    <source>
        <dbReference type="ARBA" id="ARBA00023136"/>
    </source>
</evidence>
<feature type="domain" description="TonB-dependent receptor-like beta-barrel" evidence="17">
    <location>
        <begin position="365"/>
        <end position="771"/>
    </location>
</feature>
<evidence type="ECO:0000259" key="18">
    <source>
        <dbReference type="Pfam" id="PF07715"/>
    </source>
</evidence>
<dbReference type="InterPro" id="IPR000531">
    <property type="entry name" value="Beta-barrel_TonB"/>
</dbReference>
<dbReference type="InterPro" id="IPR039426">
    <property type="entry name" value="TonB-dep_rcpt-like"/>
</dbReference>
<dbReference type="InterPro" id="IPR010105">
    <property type="entry name" value="TonB_sidphr_rcpt"/>
</dbReference>
<protein>
    <recommendedName>
        <fullName evidence="20">TonB-dependent siderophore receptor</fullName>
    </recommendedName>
</protein>
<keyword evidence="10 15" id="KW-0798">TonB box</keyword>
<keyword evidence="6 14" id="KW-0812">Transmembrane</keyword>
<comment type="similarity">
    <text evidence="2 14 15">Belongs to the TonB-dependent receptor family.</text>
</comment>
<keyword evidence="11 14" id="KW-0472">Membrane</keyword>
<evidence type="ECO:0000256" key="13">
    <source>
        <dbReference type="ARBA" id="ARBA00023237"/>
    </source>
</evidence>
<dbReference type="AlphaFoldDB" id="A0A212JKZ0"/>
<dbReference type="GO" id="GO:0009279">
    <property type="term" value="C:cell outer membrane"/>
    <property type="evidence" value="ECO:0007669"/>
    <property type="project" value="UniProtKB-SubCell"/>
</dbReference>
<dbReference type="InterPro" id="IPR036942">
    <property type="entry name" value="Beta-barrel_TonB_sf"/>
</dbReference>
<dbReference type="Gene3D" id="2.60.40.1120">
    <property type="entry name" value="Carboxypeptidase-like, regulatory domain"/>
    <property type="match status" value="1"/>
</dbReference>
<keyword evidence="16" id="KW-1133">Transmembrane helix</keyword>
<dbReference type="NCBIfam" id="TIGR01783">
    <property type="entry name" value="TonB-siderophor"/>
    <property type="match status" value="1"/>
</dbReference>
<keyword evidence="13 14" id="KW-0998">Cell outer membrane</keyword>
<dbReference type="Pfam" id="PF13715">
    <property type="entry name" value="CarbopepD_reg_2"/>
    <property type="match status" value="1"/>
</dbReference>
<proteinExistence type="inferred from homology"/>
<dbReference type="CDD" id="cd01347">
    <property type="entry name" value="ligand_gated_channel"/>
    <property type="match status" value="1"/>
</dbReference>
<dbReference type="GO" id="GO:0038023">
    <property type="term" value="F:signaling receptor activity"/>
    <property type="evidence" value="ECO:0007669"/>
    <property type="project" value="InterPro"/>
</dbReference>
<dbReference type="Pfam" id="PF07715">
    <property type="entry name" value="Plug"/>
    <property type="match status" value="1"/>
</dbReference>
<evidence type="ECO:0000313" key="19">
    <source>
        <dbReference type="EMBL" id="SBW00092.1"/>
    </source>
</evidence>
<feature type="transmembrane region" description="Helical" evidence="16">
    <location>
        <begin position="7"/>
        <end position="26"/>
    </location>
</feature>
<evidence type="ECO:0000256" key="7">
    <source>
        <dbReference type="ARBA" id="ARBA00022729"/>
    </source>
</evidence>
<evidence type="ECO:0000256" key="2">
    <source>
        <dbReference type="ARBA" id="ARBA00009810"/>
    </source>
</evidence>
<feature type="domain" description="TonB-dependent receptor plug" evidence="18">
    <location>
        <begin position="145"/>
        <end position="238"/>
    </location>
</feature>
<sequence length="799" mass="88015">MQQQRISLRLFGIMFLLMGIVISLSAQQKSAVISGRVFTSDGKPASNVSITIEELHRSDMSNSQGFYKISGVHAGRYTLLFSSVGLQLSKVEVAVESGKDLQVQDVFLNETTENLQEIEIIATKKNPFAEKISASVAKLPLADLENPQVYNTINKTVIKEQVVTSLNTALKNATGITRLWESTGRAGDGAEYYTMRGFSLQPTIVNGVANISNGALDPANVENIEVVKGPSGTLYGGNLIYYGGLINVVTKKPYDTFGGEFGYITGSYGLNRVTADVNTPLSDKASMRINGAYHYENTFQDNGYSKSFFIAPSFKFKASDRLTFFINTEYKSLERTTAPMIFLYRSAPVTFSNIDLFEKNYKKSYTSNRLAVNNPTYGMQAQALYKINENWNSQTIVAASNTKSDGYYQYLWDNVNGSDFTRYISRLNSSTDAINVQQNFTGDHKFGNMRNRVVFGVDYLQKEYQDNGYAWVANGVVSLANQTDTGVLTATGVDALLSADPGSVSNSTVKIWSSYLSDVVNFTPQLSALVGLRLDNYSASTSWNTKEVKNQVTFSQKLGLVYQPILQHLSLFANYMNGFQNLEPVTQHDGSGNTSMKILKPEKANQWEVGVKSNLYSDRVSLTVSYYDIKVSNKTMADPANVLNVIQGGVVKSRGVEVSLIANPVVGLNMIAGYSHNYNKITKDAADGDYIGLRSEESGPANLFNAWVSYKLTTGSLKGWGVGAGANYASEYKTLNRHSTGSFTLPSYTIFNALISYNGDNYTISLKGDNLANKKYYGGWSTVTPQKLRTISLALNYRF</sequence>
<dbReference type="GO" id="GO:0015891">
    <property type="term" value="P:siderophore transport"/>
    <property type="evidence" value="ECO:0007669"/>
    <property type="project" value="InterPro"/>
</dbReference>
<dbReference type="GO" id="GO:0030246">
    <property type="term" value="F:carbohydrate binding"/>
    <property type="evidence" value="ECO:0007669"/>
    <property type="project" value="InterPro"/>
</dbReference>
<evidence type="ECO:0000256" key="1">
    <source>
        <dbReference type="ARBA" id="ARBA00004571"/>
    </source>
</evidence>
<keyword evidence="7" id="KW-0732">Signal</keyword>
<dbReference type="PANTHER" id="PTHR32552:SF68">
    <property type="entry name" value="FERRICHROME OUTER MEMBRANE TRANSPORTER_PHAGE RECEPTOR"/>
    <property type="match status" value="1"/>
</dbReference>
<keyword evidence="8" id="KW-0408">Iron</keyword>
<dbReference type="PROSITE" id="PS52016">
    <property type="entry name" value="TONB_DEPENDENT_REC_3"/>
    <property type="match status" value="1"/>
</dbReference>
<gene>
    <name evidence="19" type="ORF">KL86DYS2_11789</name>
</gene>
<dbReference type="RefSeq" id="WP_296949261.1">
    <property type="nucleotide sequence ID" value="NZ_LT599021.1"/>
</dbReference>
<evidence type="ECO:0008006" key="20">
    <source>
        <dbReference type="Google" id="ProtNLM"/>
    </source>
</evidence>
<dbReference type="Pfam" id="PF00593">
    <property type="entry name" value="TonB_dep_Rec_b-barrel"/>
    <property type="match status" value="1"/>
</dbReference>
<keyword evidence="9" id="KW-0406">Ion transport</keyword>
<dbReference type="Gene3D" id="2.170.130.10">
    <property type="entry name" value="TonB-dependent receptor, plug domain"/>
    <property type="match status" value="1"/>
</dbReference>
<evidence type="ECO:0000256" key="6">
    <source>
        <dbReference type="ARBA" id="ARBA00022692"/>
    </source>
</evidence>
<evidence type="ECO:0000256" key="15">
    <source>
        <dbReference type="RuleBase" id="RU003357"/>
    </source>
</evidence>
<comment type="subcellular location">
    <subcellularLocation>
        <location evidence="1 14">Cell outer membrane</location>
        <topology evidence="1 14">Multi-pass membrane protein</topology>
    </subcellularLocation>
</comment>
<evidence type="ECO:0000256" key="8">
    <source>
        <dbReference type="ARBA" id="ARBA00023004"/>
    </source>
</evidence>
<keyword evidence="12" id="KW-0675">Receptor</keyword>
<evidence type="ECO:0000256" key="12">
    <source>
        <dbReference type="ARBA" id="ARBA00023170"/>
    </source>
</evidence>
<dbReference type="EMBL" id="FLUL01000001">
    <property type="protein sequence ID" value="SBW00092.1"/>
    <property type="molecule type" value="Genomic_DNA"/>
</dbReference>
<evidence type="ECO:0000256" key="16">
    <source>
        <dbReference type="SAM" id="Phobius"/>
    </source>
</evidence>
<keyword evidence="4 14" id="KW-1134">Transmembrane beta strand</keyword>